<dbReference type="AlphaFoldDB" id="A0A5A7RD54"/>
<keyword evidence="3" id="KW-1185">Reference proteome</keyword>
<feature type="compositionally biased region" description="Basic and acidic residues" evidence="1">
    <location>
        <begin position="96"/>
        <end position="106"/>
    </location>
</feature>
<proteinExistence type="predicted"/>
<reference evidence="3" key="1">
    <citation type="journal article" date="2019" name="Curr. Biol.">
        <title>Genome Sequence of Striga asiatica Provides Insight into the Evolution of Plant Parasitism.</title>
        <authorList>
            <person name="Yoshida S."/>
            <person name="Kim S."/>
            <person name="Wafula E.K."/>
            <person name="Tanskanen J."/>
            <person name="Kim Y.M."/>
            <person name="Honaas L."/>
            <person name="Yang Z."/>
            <person name="Spallek T."/>
            <person name="Conn C.E."/>
            <person name="Ichihashi Y."/>
            <person name="Cheong K."/>
            <person name="Cui S."/>
            <person name="Der J.P."/>
            <person name="Gundlach H."/>
            <person name="Jiao Y."/>
            <person name="Hori C."/>
            <person name="Ishida J.K."/>
            <person name="Kasahara H."/>
            <person name="Kiba T."/>
            <person name="Kim M.S."/>
            <person name="Koo N."/>
            <person name="Laohavisit A."/>
            <person name="Lee Y.H."/>
            <person name="Lumba S."/>
            <person name="McCourt P."/>
            <person name="Mortimer J.C."/>
            <person name="Mutuku J.M."/>
            <person name="Nomura T."/>
            <person name="Sasaki-Sekimoto Y."/>
            <person name="Seto Y."/>
            <person name="Wang Y."/>
            <person name="Wakatake T."/>
            <person name="Sakakibara H."/>
            <person name="Demura T."/>
            <person name="Yamaguchi S."/>
            <person name="Yoneyama K."/>
            <person name="Manabe R.I."/>
            <person name="Nelson D.C."/>
            <person name="Schulman A.H."/>
            <person name="Timko M.P."/>
            <person name="dePamphilis C.W."/>
            <person name="Choi D."/>
            <person name="Shirasu K."/>
        </authorList>
    </citation>
    <scope>NUCLEOTIDE SEQUENCE [LARGE SCALE GENOMIC DNA]</scope>
    <source>
        <strain evidence="3">cv. UVA1</strain>
    </source>
</reference>
<feature type="region of interest" description="Disordered" evidence="1">
    <location>
        <begin position="165"/>
        <end position="210"/>
    </location>
</feature>
<gene>
    <name evidence="2" type="ORF">STAS_31843</name>
</gene>
<accession>A0A5A7RD54</accession>
<feature type="region of interest" description="Disordered" evidence="1">
    <location>
        <begin position="84"/>
        <end position="136"/>
    </location>
</feature>
<dbReference type="EMBL" id="BKCP01011070">
    <property type="protein sequence ID" value="GER54271.1"/>
    <property type="molecule type" value="Genomic_DNA"/>
</dbReference>
<sequence>MAPERSQPSIVRREKPIENRKIGRIGPLPAFPTRSRENDRRSRDETRSRCLRLDRVLEQSALRRPIPTSDESIDRDRFSLVAARGCDGSGSAPASDADRWRIKPDGRGLPASDADQWRIKPDGRGLPTSAAAAASRSEICAMTDGSDPSGSTTGDRHSGQLARAANHRSMHGTWNTCAHPGTSRTRSSSFRSPRHTAHSPSAPAFTRRAAEKDPLVDSGCGRVRNSGSGLAAASPEAVLDEEHVVEYDCGGGGCYADNGDEKGTDKRVCIAALWVRRRSYRVHRNIVVSPAN</sequence>
<name>A0A5A7RD54_STRAF</name>
<protein>
    <submittedName>
        <fullName evidence="2">Cysteine/Histidine-rich C1 domain family protein</fullName>
    </submittedName>
</protein>
<evidence type="ECO:0000313" key="3">
    <source>
        <dbReference type="Proteomes" id="UP000325081"/>
    </source>
</evidence>
<evidence type="ECO:0000256" key="1">
    <source>
        <dbReference type="SAM" id="MobiDB-lite"/>
    </source>
</evidence>
<feature type="compositionally biased region" description="Basic and acidic residues" evidence="1">
    <location>
        <begin position="11"/>
        <end position="21"/>
    </location>
</feature>
<feature type="region of interest" description="Disordered" evidence="1">
    <location>
        <begin position="1"/>
        <end position="48"/>
    </location>
</feature>
<feature type="compositionally biased region" description="Basic and acidic residues" evidence="1">
    <location>
        <begin position="34"/>
        <end position="48"/>
    </location>
</feature>
<comment type="caution">
    <text evidence="2">The sequence shown here is derived from an EMBL/GenBank/DDBJ whole genome shotgun (WGS) entry which is preliminary data.</text>
</comment>
<dbReference type="Proteomes" id="UP000325081">
    <property type="component" value="Unassembled WGS sequence"/>
</dbReference>
<evidence type="ECO:0000313" key="2">
    <source>
        <dbReference type="EMBL" id="GER54271.1"/>
    </source>
</evidence>
<feature type="compositionally biased region" description="Low complexity" evidence="1">
    <location>
        <begin position="182"/>
        <end position="191"/>
    </location>
</feature>
<organism evidence="2 3">
    <name type="scientific">Striga asiatica</name>
    <name type="common">Asiatic witchweed</name>
    <name type="synonym">Buchnera asiatica</name>
    <dbReference type="NCBI Taxonomy" id="4170"/>
    <lineage>
        <taxon>Eukaryota</taxon>
        <taxon>Viridiplantae</taxon>
        <taxon>Streptophyta</taxon>
        <taxon>Embryophyta</taxon>
        <taxon>Tracheophyta</taxon>
        <taxon>Spermatophyta</taxon>
        <taxon>Magnoliopsida</taxon>
        <taxon>eudicotyledons</taxon>
        <taxon>Gunneridae</taxon>
        <taxon>Pentapetalae</taxon>
        <taxon>asterids</taxon>
        <taxon>lamiids</taxon>
        <taxon>Lamiales</taxon>
        <taxon>Orobanchaceae</taxon>
        <taxon>Buchnereae</taxon>
        <taxon>Striga</taxon>
    </lineage>
</organism>